<dbReference type="InterPro" id="IPR000743">
    <property type="entry name" value="Glyco_hydro_28"/>
</dbReference>
<feature type="region of interest" description="Disordered" evidence="5">
    <location>
        <begin position="1543"/>
        <end position="1570"/>
    </location>
</feature>
<reference evidence="9 10" key="1">
    <citation type="submission" date="2019-07" db="EMBL/GenBank/DDBJ databases">
        <authorList>
            <person name="Kim J."/>
        </authorList>
    </citation>
    <scope>NUCLEOTIDE SEQUENCE [LARGE SCALE GENOMIC DNA]</scope>
    <source>
        <strain evidence="9 10">JC52</strain>
    </source>
</reference>
<feature type="domain" description="SLH" evidence="8">
    <location>
        <begin position="1837"/>
        <end position="1895"/>
    </location>
</feature>
<dbReference type="SMART" id="SM00635">
    <property type="entry name" value="BID_2"/>
    <property type="match status" value="2"/>
</dbReference>
<feature type="domain" description="SLH" evidence="8">
    <location>
        <begin position="1773"/>
        <end position="1836"/>
    </location>
</feature>
<accession>A0A559KI06</accession>
<evidence type="ECO:0000313" key="9">
    <source>
        <dbReference type="EMBL" id="TVY11751.1"/>
    </source>
</evidence>
<feature type="domain" description="Fibronectin type-III" evidence="7">
    <location>
        <begin position="632"/>
        <end position="727"/>
    </location>
</feature>
<dbReference type="SUPFAM" id="SSF49899">
    <property type="entry name" value="Concanavalin A-like lectins/glucanases"/>
    <property type="match status" value="3"/>
</dbReference>
<sequence length="1953" mass="206031">MTLQKVWKILLAVLMVLGMLPAVGPTTPIAQAAGMDAVYLNEDFSSTVGFPTGSAPSFTDWSSQGNGTPDRNYWTNITTGGTVTVENRPGSATDRSVKLNRTVSDANSVESTVDFRSQPLSGMVTVEADVMSSSLTGTQVFYIYNAGAPSVSTIVKIQLTGGQIKVNYGGTQTALNNFNLNTSQWYNMKAVINTSTDTYDFYIDGTKWVSGQALAAPSGGTVGEVTFKMGSGGNKGTFYYDNLKISKPVPSATVTGLAFDSVTYNVYAGDVKNTVVSAVYSDNSTQVVTTGNTFASLDPSIASIDAVTGTITARNPGTTQISVTNSIYGTPGTATVVVSPASATAVNDDFNSMTTGSAPTGWTGIITSGAGAVSVKDVPSAADKSLALSVTNGSDAAEAHRTFNGLTGKVAIEAKVMTTGSQFSVAPYIINNNKKTFLKFGLRNGYIGAYNNKTINTVPFVAGQWYTIKIVINTNANTYHLWVDGVQQPIDSADLITPFDASKNNTSITEVYFKADNTGSQANCYVDNLKVYTLPAGSISGINFDNSAYSLYPGDSVNAVVNSLDTDGAITNVTNGSTITSLNPAVATVDAAGKLTAVGIGTAQLSASYTVGQDVYQATSSVTVKPLPALQAPQQLSVGTVRSTSIGLNWNADPNASLYSVYRANVGSGQYSYIGQSQPGVAAYIDNNVNPSTSYDYKVSTVLVTPGKQVIESGQSGKATAVTTAPPTNFPAPAAAYTVYDGFNGDPTNGAPGGWTTDTSGGNVNVQEVPFPADKSVTISKIGTSNAATASRTFTPLNGVVTMEAKVKAMDLTGTKAIPSIYDSQGNLLAAIAFKDSNIVYSNRGTLINVVTVNADKWYIVRAVLDTRAQTYDLYIDGMKKFSAIPFLTPASDVGKLVFGIDQGNKGTIVFDNVKVYSQSTLIGGPPEPVYDVRSYGAVGDGTTMDTAAIQAAVEKAAGTGGSVYLHDGTFLSGMIQLRSNMTLYIDASATLKGSTSAADYPDTHPLTYNTQIGVTSNTNKALVYAENVENVRIDGGGTIDGSGDAFTAPSGTEHTRPIAIYVVMSSNVTEQNIYIKKSGMWTVVNAETDYLTIRNIYLDVRLLSNRDGFDILDDWHVLVEDVTVNTGDDAICIKSGKRRGVQDVIVRNSNITASNTNGLKFGTASYGAFKNVSFVDNMVKGVKYCAMCVESVDGADVSNISFQRIDVQDAGNPFFVILGKRSDRATKDDSAKPGTMSGVTFQDIIGKNLNTTWGSPITGSNMSDGTKYRLHNISFTNVNMTYKGGKTSIPAEPAEYAIGQYPESNIFSDLPAYGYYVRHADNVTFTNVTTDVSPSDARSAMVMNDVRDTLPPSAPNLSVTGKTQTSVTLSWSASSDNTGVAGYALYKNGVAVPDVVQTVDNSVYSATVNGLTAGTTYDFTVKAYDEAGNYSADSNLISVKTVDLSQDADLSNLVIDQGTLSPVFDKNTTNYSAVVGNWAAQMTIIPTLHASDATLKINGTSTVSGATYTALLYTGTTTFSIQVTAQDGTTKTYSLAVIKPSVSSHSDSGTSGSSQTGSADGKDTASAPGVQVSVDKSTGAAKAEIAADALKNILDKAVADSRGIKKVEIQVPQTEGAKAYEPAIPASFVNNASHDQTIVIRTPLAAVQLPGNMLSTLNVPSASSVSIPLQWVDKSSISDAKLKDKIGDRPILDIQLKIDGKLATYNNPEAGVAISIPYKPTPAELNDPDHIIIWYIDGNGHATKVPSGSYDSKTGMVTFRTTHFSTYAVSYEQKTFTDLTDYAWAKQQIEALASKGIINGTSEDAFSPSRSITRGEFLALLVRTLGLTADVNDNFSDVGKDDAYYREIGIARKLGISEGTSDNKVNPLVPISRQDMMVLSARALQLIHTPGSGVSLATFTDQAEIASYAVDSIAAMVQAGLVTGDGSRLNPHGETTRAEAAVLMYRLYHRMY</sequence>
<evidence type="ECO:0000256" key="4">
    <source>
        <dbReference type="RuleBase" id="RU361169"/>
    </source>
</evidence>
<organism evidence="9 10">
    <name type="scientific">Paenibacillus cremeus</name>
    <dbReference type="NCBI Taxonomy" id="2163881"/>
    <lineage>
        <taxon>Bacteria</taxon>
        <taxon>Bacillati</taxon>
        <taxon>Bacillota</taxon>
        <taxon>Bacilli</taxon>
        <taxon>Bacillales</taxon>
        <taxon>Paenibacillaceae</taxon>
        <taxon>Paenibacillus</taxon>
    </lineage>
</organism>
<dbReference type="EMBL" id="VNJI01000001">
    <property type="protein sequence ID" value="TVY11751.1"/>
    <property type="molecule type" value="Genomic_DNA"/>
</dbReference>
<evidence type="ECO:0000259" key="8">
    <source>
        <dbReference type="PROSITE" id="PS51272"/>
    </source>
</evidence>
<name>A0A559KI06_9BACL</name>
<dbReference type="Pfam" id="PF00295">
    <property type="entry name" value="Glyco_hydro_28"/>
    <property type="match status" value="1"/>
</dbReference>
<dbReference type="InterPro" id="IPR003961">
    <property type="entry name" value="FN3_dom"/>
</dbReference>
<feature type="signal peptide" evidence="6">
    <location>
        <begin position="1"/>
        <end position="32"/>
    </location>
</feature>
<keyword evidence="3 4" id="KW-0326">Glycosidase</keyword>
<protein>
    <submittedName>
        <fullName evidence="9">Uncharacterized protein</fullName>
    </submittedName>
</protein>
<dbReference type="InterPro" id="IPR001119">
    <property type="entry name" value="SLH_dom"/>
</dbReference>
<feature type="domain" description="Fibronectin type-III" evidence="7">
    <location>
        <begin position="1352"/>
        <end position="1445"/>
    </location>
</feature>
<dbReference type="CDD" id="cd00063">
    <property type="entry name" value="FN3"/>
    <property type="match status" value="1"/>
</dbReference>
<dbReference type="Pfam" id="PF12733">
    <property type="entry name" value="Cadherin-like"/>
    <property type="match status" value="1"/>
</dbReference>
<dbReference type="InterPro" id="IPR025883">
    <property type="entry name" value="Cadherin-like_domain"/>
</dbReference>
<dbReference type="PANTHER" id="PTHR31339">
    <property type="entry name" value="PECTIN LYASE-RELATED"/>
    <property type="match status" value="1"/>
</dbReference>
<dbReference type="InterPro" id="IPR012334">
    <property type="entry name" value="Pectin_lyas_fold"/>
</dbReference>
<evidence type="ECO:0000259" key="7">
    <source>
        <dbReference type="PROSITE" id="PS50853"/>
    </source>
</evidence>
<dbReference type="InterPro" id="IPR036116">
    <property type="entry name" value="FN3_sf"/>
</dbReference>
<dbReference type="OrthoDB" id="9798386at2"/>
<dbReference type="GO" id="GO:0004650">
    <property type="term" value="F:polygalacturonase activity"/>
    <property type="evidence" value="ECO:0007669"/>
    <property type="project" value="InterPro"/>
</dbReference>
<dbReference type="Pfam" id="PF00395">
    <property type="entry name" value="SLH"/>
    <property type="match status" value="3"/>
</dbReference>
<keyword evidence="10" id="KW-1185">Reference proteome</keyword>
<dbReference type="InterPro" id="IPR013320">
    <property type="entry name" value="ConA-like_dom_sf"/>
</dbReference>
<dbReference type="SMART" id="SM00060">
    <property type="entry name" value="FN3"/>
    <property type="match status" value="2"/>
</dbReference>
<dbReference type="Gene3D" id="2.60.120.200">
    <property type="match status" value="2"/>
</dbReference>
<evidence type="ECO:0000256" key="3">
    <source>
        <dbReference type="ARBA" id="ARBA00023295"/>
    </source>
</evidence>
<dbReference type="PANTHER" id="PTHR31339:SF9">
    <property type="entry name" value="PLASMIN AND FIBRONECTIN-BINDING PROTEIN A"/>
    <property type="match status" value="1"/>
</dbReference>
<evidence type="ECO:0000256" key="2">
    <source>
        <dbReference type="ARBA" id="ARBA00022801"/>
    </source>
</evidence>
<comment type="caution">
    <text evidence="9">The sequence shown here is derived from an EMBL/GenBank/DDBJ whole genome shotgun (WGS) entry which is preliminary data.</text>
</comment>
<proteinExistence type="inferred from homology"/>
<dbReference type="SUPFAM" id="SSF51126">
    <property type="entry name" value="Pectin lyase-like"/>
    <property type="match status" value="1"/>
</dbReference>
<dbReference type="GO" id="GO:0005975">
    <property type="term" value="P:carbohydrate metabolic process"/>
    <property type="evidence" value="ECO:0007669"/>
    <property type="project" value="InterPro"/>
</dbReference>
<dbReference type="Proteomes" id="UP000317036">
    <property type="component" value="Unassembled WGS sequence"/>
</dbReference>
<dbReference type="PROSITE" id="PS50853">
    <property type="entry name" value="FN3"/>
    <property type="match status" value="2"/>
</dbReference>
<dbReference type="InterPro" id="IPR011050">
    <property type="entry name" value="Pectin_lyase_fold/virulence"/>
</dbReference>
<dbReference type="SUPFAM" id="SSF49265">
    <property type="entry name" value="Fibronectin type III"/>
    <property type="match status" value="1"/>
</dbReference>
<feature type="domain" description="SLH" evidence="8">
    <location>
        <begin position="1897"/>
        <end position="1953"/>
    </location>
</feature>
<feature type="chain" id="PRO_5021951118" evidence="6">
    <location>
        <begin position="33"/>
        <end position="1953"/>
    </location>
</feature>
<evidence type="ECO:0000313" key="10">
    <source>
        <dbReference type="Proteomes" id="UP000317036"/>
    </source>
</evidence>
<dbReference type="RefSeq" id="WP_144842334.1">
    <property type="nucleotide sequence ID" value="NZ_VNJI01000001.1"/>
</dbReference>
<keyword evidence="2 4" id="KW-0378">Hydrolase</keyword>
<dbReference type="InterPro" id="IPR013783">
    <property type="entry name" value="Ig-like_fold"/>
</dbReference>
<dbReference type="Gene3D" id="2.160.20.10">
    <property type="entry name" value="Single-stranded right-handed beta-helix, Pectin lyase-like"/>
    <property type="match status" value="1"/>
</dbReference>
<dbReference type="InterPro" id="IPR003343">
    <property type="entry name" value="Big_2"/>
</dbReference>
<dbReference type="Pfam" id="PF00041">
    <property type="entry name" value="fn3"/>
    <property type="match status" value="1"/>
</dbReference>
<dbReference type="PROSITE" id="PS51272">
    <property type="entry name" value="SLH"/>
    <property type="match status" value="3"/>
</dbReference>
<feature type="compositionally biased region" description="Low complexity" evidence="5">
    <location>
        <begin position="1543"/>
        <end position="1560"/>
    </location>
</feature>
<comment type="similarity">
    <text evidence="1 4">Belongs to the glycosyl hydrolase 28 family.</text>
</comment>
<evidence type="ECO:0000256" key="1">
    <source>
        <dbReference type="ARBA" id="ARBA00008834"/>
    </source>
</evidence>
<dbReference type="InterPro" id="IPR051801">
    <property type="entry name" value="GH28_Enzymes"/>
</dbReference>
<dbReference type="Gene3D" id="2.60.40.10">
    <property type="entry name" value="Immunoglobulins"/>
    <property type="match status" value="2"/>
</dbReference>
<evidence type="ECO:0000256" key="6">
    <source>
        <dbReference type="SAM" id="SignalP"/>
    </source>
</evidence>
<gene>
    <name evidence="9" type="ORF">FPZ49_00190</name>
</gene>
<evidence type="ECO:0000256" key="5">
    <source>
        <dbReference type="SAM" id="MobiDB-lite"/>
    </source>
</evidence>
<dbReference type="Gene3D" id="2.60.40.1080">
    <property type="match status" value="2"/>
</dbReference>
<keyword evidence="6" id="KW-0732">Signal</keyword>